<proteinExistence type="predicted"/>
<keyword evidence="1" id="KW-1133">Transmembrane helix</keyword>
<name>A0AAV5GU05_9BASI</name>
<evidence type="ECO:0000313" key="2">
    <source>
        <dbReference type="EMBL" id="GJN92987.1"/>
    </source>
</evidence>
<reference evidence="2 3" key="1">
    <citation type="submission" date="2021-12" db="EMBL/GenBank/DDBJ databases">
        <title>High titer production of polyol ester of fatty acids by Rhodotorula paludigena BS15 towards product separation-free biomass refinery.</title>
        <authorList>
            <person name="Mano J."/>
            <person name="Ono H."/>
            <person name="Tanaka T."/>
            <person name="Naito K."/>
            <person name="Sushida H."/>
            <person name="Ike M."/>
            <person name="Tokuyasu K."/>
            <person name="Kitaoka M."/>
        </authorList>
    </citation>
    <scope>NUCLEOTIDE SEQUENCE [LARGE SCALE GENOMIC DNA]</scope>
    <source>
        <strain evidence="2 3">BS15</strain>
    </source>
</reference>
<dbReference type="Proteomes" id="UP001342314">
    <property type="component" value="Unassembled WGS sequence"/>
</dbReference>
<organism evidence="2 3">
    <name type="scientific">Rhodotorula paludigena</name>
    <dbReference type="NCBI Taxonomy" id="86838"/>
    <lineage>
        <taxon>Eukaryota</taxon>
        <taxon>Fungi</taxon>
        <taxon>Dikarya</taxon>
        <taxon>Basidiomycota</taxon>
        <taxon>Pucciniomycotina</taxon>
        <taxon>Microbotryomycetes</taxon>
        <taxon>Sporidiobolales</taxon>
        <taxon>Sporidiobolaceae</taxon>
        <taxon>Rhodotorula</taxon>
    </lineage>
</organism>
<sequence length="215" mass="23691">MVCHSLQQASSFYTGSSSEAQASGLVLYQAPDNPPRAVLYGLECINIAVFYTLVKFGSIGVSLINLMRWAAKIMLSKYKAGVICIFDNLAPPLPIWKRNMSEGAHHEWECLLKLFGFEVTIGTLSAFFCGVTRLRKMRKLIKQHNIQPSLWPTGTYPPPLAPPTTLTPPSKSGMVRVNNASRAGSSQHSGAQTWHHPLLLILSSQPAKPFDLDLK</sequence>
<accession>A0AAV5GU05</accession>
<keyword evidence="3" id="KW-1185">Reference proteome</keyword>
<keyword evidence="1" id="KW-0812">Transmembrane</keyword>
<gene>
    <name evidence="2" type="ORF">Rhopal_006032-T1</name>
</gene>
<comment type="caution">
    <text evidence="2">The sequence shown here is derived from an EMBL/GenBank/DDBJ whole genome shotgun (WGS) entry which is preliminary data.</text>
</comment>
<keyword evidence="1" id="KW-0472">Membrane</keyword>
<evidence type="ECO:0000313" key="3">
    <source>
        <dbReference type="Proteomes" id="UP001342314"/>
    </source>
</evidence>
<dbReference type="AlphaFoldDB" id="A0AAV5GU05"/>
<feature type="transmembrane region" description="Helical" evidence="1">
    <location>
        <begin position="115"/>
        <end position="134"/>
    </location>
</feature>
<evidence type="ECO:0000256" key="1">
    <source>
        <dbReference type="SAM" id="Phobius"/>
    </source>
</evidence>
<protein>
    <submittedName>
        <fullName evidence="2">Uncharacterized protein</fullName>
    </submittedName>
</protein>
<dbReference type="EMBL" id="BQKY01000012">
    <property type="protein sequence ID" value="GJN92987.1"/>
    <property type="molecule type" value="Genomic_DNA"/>
</dbReference>
<feature type="transmembrane region" description="Helical" evidence="1">
    <location>
        <begin position="45"/>
        <end position="66"/>
    </location>
</feature>